<evidence type="ECO:0000313" key="2">
    <source>
        <dbReference type="Proteomes" id="UP000244162"/>
    </source>
</evidence>
<gene>
    <name evidence="1" type="ORF">CLG96_12310</name>
</gene>
<keyword evidence="2" id="KW-1185">Reference proteome</keyword>
<sequence>MHGGLRIEDAVNRVCPWSGDPIGADSLTLYRGQVVGFCNTGCRDKFEKAIGAFDRAIDGGTQE</sequence>
<organism evidence="1 2">
    <name type="scientific">Sphingomonas oleivorans</name>
    <dbReference type="NCBI Taxonomy" id="1735121"/>
    <lineage>
        <taxon>Bacteria</taxon>
        <taxon>Pseudomonadati</taxon>
        <taxon>Pseudomonadota</taxon>
        <taxon>Alphaproteobacteria</taxon>
        <taxon>Sphingomonadales</taxon>
        <taxon>Sphingomonadaceae</taxon>
        <taxon>Sphingomonas</taxon>
    </lineage>
</organism>
<keyword evidence="1" id="KW-0808">Transferase</keyword>
<proteinExistence type="predicted"/>
<accession>A0A2T5FVY3</accession>
<name>A0A2T5FVY3_9SPHN</name>
<dbReference type="OrthoDB" id="7410162at2"/>
<dbReference type="GO" id="GO:0016740">
    <property type="term" value="F:transferase activity"/>
    <property type="evidence" value="ECO:0007669"/>
    <property type="project" value="UniProtKB-KW"/>
</dbReference>
<reference evidence="1 2" key="1">
    <citation type="submission" date="2017-09" db="EMBL/GenBank/DDBJ databases">
        <title>Sphingomonas panjinensis sp.nov., isolated from oil-contaminated soil.</title>
        <authorList>
            <person name="Wang L."/>
            <person name="Chen L."/>
        </authorList>
    </citation>
    <scope>NUCLEOTIDE SEQUENCE [LARGE SCALE GENOMIC DNA]</scope>
    <source>
        <strain evidence="1 2">FW-11</strain>
    </source>
</reference>
<evidence type="ECO:0000313" key="1">
    <source>
        <dbReference type="EMBL" id="PTQ09935.1"/>
    </source>
</evidence>
<comment type="caution">
    <text evidence="1">The sequence shown here is derived from an EMBL/GenBank/DDBJ whole genome shotgun (WGS) entry which is preliminary data.</text>
</comment>
<dbReference type="RefSeq" id="WP_107968287.1">
    <property type="nucleotide sequence ID" value="NZ_NWBU01000010.1"/>
</dbReference>
<dbReference type="AlphaFoldDB" id="A0A2T5FVY3"/>
<dbReference type="EMBL" id="NWBU01000010">
    <property type="protein sequence ID" value="PTQ09935.1"/>
    <property type="molecule type" value="Genomic_DNA"/>
</dbReference>
<dbReference type="Proteomes" id="UP000244162">
    <property type="component" value="Unassembled WGS sequence"/>
</dbReference>
<protein>
    <submittedName>
        <fullName evidence="1">Glutathione S-transferase</fullName>
    </submittedName>
</protein>